<reference evidence="1 2" key="1">
    <citation type="journal article" date="2009" name="Nat. Genet.">
        <title>The genome of the cucumber, Cucumis sativus L.</title>
        <authorList>
            <person name="Huang S."/>
            <person name="Li R."/>
            <person name="Zhang Z."/>
            <person name="Li L."/>
            <person name="Gu X."/>
            <person name="Fan W."/>
            <person name="Lucas W.J."/>
            <person name="Wang X."/>
            <person name="Xie B."/>
            <person name="Ni P."/>
            <person name="Ren Y."/>
            <person name="Zhu H."/>
            <person name="Li J."/>
            <person name="Lin K."/>
            <person name="Jin W."/>
            <person name="Fei Z."/>
            <person name="Li G."/>
            <person name="Staub J."/>
            <person name="Kilian A."/>
            <person name="van der Vossen E.A."/>
            <person name="Wu Y."/>
            <person name="Guo J."/>
            <person name="He J."/>
            <person name="Jia Z."/>
            <person name="Ren Y."/>
            <person name="Tian G."/>
            <person name="Lu Y."/>
            <person name="Ruan J."/>
            <person name="Qian W."/>
            <person name="Wang M."/>
            <person name="Huang Q."/>
            <person name="Li B."/>
            <person name="Xuan Z."/>
            <person name="Cao J."/>
            <person name="Asan"/>
            <person name="Wu Z."/>
            <person name="Zhang J."/>
            <person name="Cai Q."/>
            <person name="Bai Y."/>
            <person name="Zhao B."/>
            <person name="Han Y."/>
            <person name="Li Y."/>
            <person name="Li X."/>
            <person name="Wang S."/>
            <person name="Shi Q."/>
            <person name="Liu S."/>
            <person name="Cho W.K."/>
            <person name="Kim J.Y."/>
            <person name="Xu Y."/>
            <person name="Heller-Uszynska K."/>
            <person name="Miao H."/>
            <person name="Cheng Z."/>
            <person name="Zhang S."/>
            <person name="Wu J."/>
            <person name="Yang Y."/>
            <person name="Kang H."/>
            <person name="Li M."/>
            <person name="Liang H."/>
            <person name="Ren X."/>
            <person name="Shi Z."/>
            <person name="Wen M."/>
            <person name="Jian M."/>
            <person name="Yang H."/>
            <person name="Zhang G."/>
            <person name="Yang Z."/>
            <person name="Chen R."/>
            <person name="Liu S."/>
            <person name="Li J."/>
            <person name="Ma L."/>
            <person name="Liu H."/>
            <person name="Zhou Y."/>
            <person name="Zhao J."/>
            <person name="Fang X."/>
            <person name="Li G."/>
            <person name="Fang L."/>
            <person name="Li Y."/>
            <person name="Liu D."/>
            <person name="Zheng H."/>
            <person name="Zhang Y."/>
            <person name="Qin N."/>
            <person name="Li Z."/>
            <person name="Yang G."/>
            <person name="Yang S."/>
            <person name="Bolund L."/>
            <person name="Kristiansen K."/>
            <person name="Zheng H."/>
            <person name="Li S."/>
            <person name="Zhang X."/>
            <person name="Yang H."/>
            <person name="Wang J."/>
            <person name="Sun R."/>
            <person name="Zhang B."/>
            <person name="Jiang S."/>
            <person name="Wang J."/>
            <person name="Du Y."/>
            <person name="Li S."/>
        </authorList>
    </citation>
    <scope>NUCLEOTIDE SEQUENCE [LARGE SCALE GENOMIC DNA]</scope>
    <source>
        <strain evidence="2">cv. 9930</strain>
    </source>
</reference>
<protein>
    <submittedName>
        <fullName evidence="1">Uncharacterized protein</fullName>
    </submittedName>
</protein>
<name>A0A0A0KK79_CUCSA</name>
<gene>
    <name evidence="1" type="ORF">Csa_6G518010</name>
</gene>
<evidence type="ECO:0000313" key="1">
    <source>
        <dbReference type="EMBL" id="KGN49244.1"/>
    </source>
</evidence>
<organism evidence="1 2">
    <name type="scientific">Cucumis sativus</name>
    <name type="common">Cucumber</name>
    <dbReference type="NCBI Taxonomy" id="3659"/>
    <lineage>
        <taxon>Eukaryota</taxon>
        <taxon>Viridiplantae</taxon>
        <taxon>Streptophyta</taxon>
        <taxon>Embryophyta</taxon>
        <taxon>Tracheophyta</taxon>
        <taxon>Spermatophyta</taxon>
        <taxon>Magnoliopsida</taxon>
        <taxon>eudicotyledons</taxon>
        <taxon>Gunneridae</taxon>
        <taxon>Pentapetalae</taxon>
        <taxon>rosids</taxon>
        <taxon>fabids</taxon>
        <taxon>Cucurbitales</taxon>
        <taxon>Cucurbitaceae</taxon>
        <taxon>Benincaseae</taxon>
        <taxon>Cucumis</taxon>
    </lineage>
</organism>
<dbReference type="Proteomes" id="UP000029981">
    <property type="component" value="Chromosome 6"/>
</dbReference>
<evidence type="ECO:0000313" key="2">
    <source>
        <dbReference type="Proteomes" id="UP000029981"/>
    </source>
</evidence>
<dbReference type="Gramene" id="KGN49244">
    <property type="protein sequence ID" value="KGN49244"/>
    <property type="gene ID" value="Csa_6G518010"/>
</dbReference>
<dbReference type="EMBL" id="CM002927">
    <property type="protein sequence ID" value="KGN49244.1"/>
    <property type="molecule type" value="Genomic_DNA"/>
</dbReference>
<dbReference type="AlphaFoldDB" id="A0A0A0KK79"/>
<keyword evidence="2" id="KW-1185">Reference proteome</keyword>
<reference evidence="1 2" key="3">
    <citation type="journal article" date="2010" name="BMC Genomics">
        <title>Transcriptome sequencing and comparative analysis of cucumber flowers with different sex types.</title>
        <authorList>
            <person name="Guo S."/>
            <person name="Zheng Y."/>
            <person name="Joung J.G."/>
            <person name="Liu S."/>
            <person name="Zhang Z."/>
            <person name="Crasta O.R."/>
            <person name="Sobral B.W."/>
            <person name="Xu Y."/>
            <person name="Huang S."/>
            <person name="Fei Z."/>
        </authorList>
    </citation>
    <scope>NUCLEOTIDE SEQUENCE [LARGE SCALE GENOMIC DNA]</scope>
    <source>
        <strain evidence="2">cv. 9930</strain>
    </source>
</reference>
<sequence length="94" mass="11059">MEAIAYKAWVTRTTRLSLLSGFRDIIKKNRHYGENTIEKQLRPWDSNWEELKLGNGKMPLVNSKAIPINHETFVKIRLRSLFEQSTNAIYQKPK</sequence>
<accession>A0A0A0KK79</accession>
<reference evidence="1 2" key="4">
    <citation type="journal article" date="2011" name="BMC Genomics">
        <title>RNA-Seq improves annotation of protein-coding genes in the cucumber genome.</title>
        <authorList>
            <person name="Li Z."/>
            <person name="Zhang Z."/>
            <person name="Yan P."/>
            <person name="Huang S."/>
            <person name="Fei Z."/>
            <person name="Lin K."/>
        </authorList>
    </citation>
    <scope>NUCLEOTIDE SEQUENCE [LARGE SCALE GENOMIC DNA]</scope>
    <source>
        <strain evidence="2">cv. 9930</strain>
    </source>
</reference>
<proteinExistence type="predicted"/>
<reference evidence="1 2" key="2">
    <citation type="journal article" date="2009" name="PLoS ONE">
        <title>An integrated genetic and cytogenetic map of the cucumber genome.</title>
        <authorList>
            <person name="Ren Y."/>
            <person name="Zhang Z."/>
            <person name="Liu J."/>
            <person name="Staub J.E."/>
            <person name="Han Y."/>
            <person name="Cheng Z."/>
            <person name="Li X."/>
            <person name="Lu J."/>
            <person name="Miao H."/>
            <person name="Kang H."/>
            <person name="Xie B."/>
            <person name="Gu X."/>
            <person name="Wang X."/>
            <person name="Du Y."/>
            <person name="Jin W."/>
            <person name="Huang S."/>
        </authorList>
    </citation>
    <scope>NUCLEOTIDE SEQUENCE [LARGE SCALE GENOMIC DNA]</scope>
    <source>
        <strain evidence="2">cv. 9930</strain>
    </source>
</reference>